<comment type="caution">
    <text evidence="1">The sequence shown here is derived from an EMBL/GenBank/DDBJ whole genome shotgun (WGS) entry which is preliminary data.</text>
</comment>
<protein>
    <submittedName>
        <fullName evidence="1">Uncharacterized protein</fullName>
    </submittedName>
</protein>
<dbReference type="EMBL" id="CM043775">
    <property type="protein sequence ID" value="KAI4839344.1"/>
    <property type="molecule type" value="Genomic_DNA"/>
</dbReference>
<dbReference type="Proteomes" id="UP001056978">
    <property type="component" value="Chromosome 7"/>
</dbReference>
<keyword evidence="2" id="KW-1185">Reference proteome</keyword>
<evidence type="ECO:0000313" key="2">
    <source>
        <dbReference type="Proteomes" id="UP001056978"/>
    </source>
</evidence>
<gene>
    <name evidence="1" type="ORF">MKS88_001892</name>
</gene>
<organism evidence="1 2">
    <name type="scientific">Plasmodium brasilianum</name>
    <dbReference type="NCBI Taxonomy" id="5824"/>
    <lineage>
        <taxon>Eukaryota</taxon>
        <taxon>Sar</taxon>
        <taxon>Alveolata</taxon>
        <taxon>Apicomplexa</taxon>
        <taxon>Aconoidasida</taxon>
        <taxon>Haemosporida</taxon>
        <taxon>Plasmodiidae</taxon>
        <taxon>Plasmodium</taxon>
        <taxon>Plasmodium (Plasmodium)</taxon>
    </lineage>
</organism>
<accession>A0ACB9YD14</accession>
<evidence type="ECO:0000313" key="1">
    <source>
        <dbReference type="EMBL" id="KAI4839344.1"/>
    </source>
</evidence>
<sequence length="434" mass="51711">MGGITHEENKMYDTASILNLFYFCLSEDFEKIEYAQDVTKIKYYDFTKHIDKTYLYKYVGKPILQELTITVKVLKNNGEDKILFFPKKKSFMKISGDWADYPKENDEMVCLAFVYKKDLIKKETLKCPENTFSSGSTYKVCYKENNYSIRNLFLYFELSQSYLEKLFLLFNIPVVVNTDNSVVYYTNNKKKSKDEKPLLDLHVCYKSNEELVSYLGKVIFNSYPIDIERNVNKYDIIYTQSFLTSNWEYNMYIKGEYITSYNRLVFIKIPRDYDDKVKLKCPAFWNYAIMGAGGLNKIKKKDKTNLTQNKVHYFFSNYYDDTSSKYYIPFIKSDDLQTNENYLICLYSDENDFEGMDIVNVHFYINTTDSIILIFLIIFVIVFLPLLFSMTYLCVLFKMNALKIKMHKLQLLNRKDEIEDRLKRELRLDQYECI</sequence>
<reference evidence="1" key="1">
    <citation type="submission" date="2022-06" db="EMBL/GenBank/DDBJ databases">
        <title>The First Complete Genome of the Simian Malaria Parasite Plasmodium brasilianum.</title>
        <authorList>
            <person name="Bajic M."/>
            <person name="Ravishankar S."/>
        </authorList>
    </citation>
    <scope>NUCLEOTIDE SEQUENCE</scope>
    <source>
        <strain evidence="1">Bolivian I</strain>
    </source>
</reference>
<name>A0ACB9YD14_PLABR</name>
<proteinExistence type="predicted"/>